<reference evidence="7" key="1">
    <citation type="submission" date="2024-04" db="EMBL/GenBank/DDBJ databases">
        <title>Phylogenomic analyses of a clade within the roseobacter group suggest taxonomic reassignments of species of the genera Aestuariivita, Citreicella, Loktanella, Nautella, Pelagibaca, Ruegeria, Thalassobius, Thiobacimonas and Tropicibacter, and the proposal o.</title>
        <authorList>
            <person name="Jeon C.O."/>
        </authorList>
    </citation>
    <scope>NUCLEOTIDE SEQUENCE [LARGE SCALE GENOMIC DNA]</scope>
    <source>
        <strain evidence="7">BS5-3</strain>
    </source>
</reference>
<dbReference type="PROSITE" id="PS50042">
    <property type="entry name" value="CNMP_BINDING_3"/>
    <property type="match status" value="1"/>
</dbReference>
<dbReference type="InterPro" id="IPR014710">
    <property type="entry name" value="RmlC-like_jellyroll"/>
</dbReference>
<evidence type="ECO:0000259" key="4">
    <source>
        <dbReference type="PROSITE" id="PS50042"/>
    </source>
</evidence>
<dbReference type="InterPro" id="IPR000595">
    <property type="entry name" value="cNMP-bd_dom"/>
</dbReference>
<feature type="domain" description="Cyclic nucleotide-binding" evidence="4">
    <location>
        <begin position="11"/>
        <end position="100"/>
    </location>
</feature>
<evidence type="ECO:0000256" key="1">
    <source>
        <dbReference type="ARBA" id="ARBA00023015"/>
    </source>
</evidence>
<dbReference type="InterPro" id="IPR018490">
    <property type="entry name" value="cNMP-bd_dom_sf"/>
</dbReference>
<dbReference type="SUPFAM" id="SSF51206">
    <property type="entry name" value="cAMP-binding domain-like"/>
    <property type="match status" value="1"/>
</dbReference>
<dbReference type="Gene3D" id="2.60.120.10">
    <property type="entry name" value="Jelly Rolls"/>
    <property type="match status" value="1"/>
</dbReference>
<organism evidence="6 7">
    <name type="scientific">Yoonia phaeophyticola</name>
    <dbReference type="NCBI Taxonomy" id="3137369"/>
    <lineage>
        <taxon>Bacteria</taxon>
        <taxon>Pseudomonadati</taxon>
        <taxon>Pseudomonadota</taxon>
        <taxon>Alphaproteobacteria</taxon>
        <taxon>Rhodobacterales</taxon>
        <taxon>Paracoccaceae</taxon>
        <taxon>Yoonia</taxon>
    </lineage>
</organism>
<dbReference type="Pfam" id="PF00027">
    <property type="entry name" value="cNMP_binding"/>
    <property type="match status" value="1"/>
</dbReference>
<dbReference type="CDD" id="cd00038">
    <property type="entry name" value="CAP_ED"/>
    <property type="match status" value="1"/>
</dbReference>
<keyword evidence="2" id="KW-0238">DNA-binding</keyword>
<dbReference type="PANTHER" id="PTHR24567">
    <property type="entry name" value="CRP FAMILY TRANSCRIPTIONAL REGULATORY PROTEIN"/>
    <property type="match status" value="1"/>
</dbReference>
<sequence>MGKHVIDWSEEFSALPQPVKDSIFQKSVTRTFSNNGIIYFQEDDATSFHFVISGHVRLSYLMEDGTAILYTIVPPGHSFGELGVFDNGQYPDTASAIGKTQILSIKADSAAAMDMNGGHLQGALSKLIAKRYRTYIDVTKSLYLKSLQARLAQSLLRLVDSLGETTNYQGKKVACLGSAVNQSDLGSMARGTRGNINRTLKGWEANNWIAIESRKILILDRQSIIDLTFDE</sequence>
<evidence type="ECO:0000313" key="6">
    <source>
        <dbReference type="EMBL" id="WZC49165.1"/>
    </source>
</evidence>
<dbReference type="InterPro" id="IPR036390">
    <property type="entry name" value="WH_DNA-bd_sf"/>
</dbReference>
<keyword evidence="7" id="KW-1185">Reference proteome</keyword>
<dbReference type="InterPro" id="IPR036388">
    <property type="entry name" value="WH-like_DNA-bd_sf"/>
</dbReference>
<name>A0ABZ2V3U2_9RHOB</name>
<accession>A0ABZ2V3U2</accession>
<proteinExistence type="predicted"/>
<dbReference type="Pfam" id="PF13545">
    <property type="entry name" value="HTH_Crp_2"/>
    <property type="match status" value="1"/>
</dbReference>
<dbReference type="Proteomes" id="UP001440612">
    <property type="component" value="Chromosome"/>
</dbReference>
<dbReference type="InterPro" id="IPR050397">
    <property type="entry name" value="Env_Response_Regulators"/>
</dbReference>
<protein>
    <submittedName>
        <fullName evidence="6">Crp/Fnr family transcriptional regulator</fullName>
    </submittedName>
</protein>
<evidence type="ECO:0000256" key="3">
    <source>
        <dbReference type="ARBA" id="ARBA00023163"/>
    </source>
</evidence>
<dbReference type="Gene3D" id="1.10.10.10">
    <property type="entry name" value="Winged helix-like DNA-binding domain superfamily/Winged helix DNA-binding domain"/>
    <property type="match status" value="1"/>
</dbReference>
<gene>
    <name evidence="6" type="ORF">AABB29_00450</name>
</gene>
<dbReference type="PROSITE" id="PS51063">
    <property type="entry name" value="HTH_CRP_2"/>
    <property type="match status" value="1"/>
</dbReference>
<evidence type="ECO:0000259" key="5">
    <source>
        <dbReference type="PROSITE" id="PS51063"/>
    </source>
</evidence>
<keyword evidence="3" id="KW-0804">Transcription</keyword>
<keyword evidence="1" id="KW-0805">Transcription regulation</keyword>
<feature type="domain" description="HTH crp-type" evidence="5">
    <location>
        <begin position="145"/>
        <end position="222"/>
    </location>
</feature>
<dbReference type="SUPFAM" id="SSF46785">
    <property type="entry name" value="Winged helix' DNA-binding domain"/>
    <property type="match status" value="1"/>
</dbReference>
<dbReference type="EMBL" id="CP150951">
    <property type="protein sequence ID" value="WZC49165.1"/>
    <property type="molecule type" value="Genomic_DNA"/>
</dbReference>
<evidence type="ECO:0000256" key="2">
    <source>
        <dbReference type="ARBA" id="ARBA00023125"/>
    </source>
</evidence>
<evidence type="ECO:0000313" key="7">
    <source>
        <dbReference type="Proteomes" id="UP001440612"/>
    </source>
</evidence>
<dbReference type="PANTHER" id="PTHR24567:SF74">
    <property type="entry name" value="HTH-TYPE TRANSCRIPTIONAL REGULATOR ARCR"/>
    <property type="match status" value="1"/>
</dbReference>
<dbReference type="SMART" id="SM00100">
    <property type="entry name" value="cNMP"/>
    <property type="match status" value="1"/>
</dbReference>
<dbReference type="RefSeq" id="WP_341367276.1">
    <property type="nucleotide sequence ID" value="NZ_CP150951.2"/>
</dbReference>
<dbReference type="InterPro" id="IPR012318">
    <property type="entry name" value="HTH_CRP"/>
</dbReference>